<accession>A0A7L4UNY8</accession>
<dbReference type="InterPro" id="IPR002068">
    <property type="entry name" value="A-crystallin/Hsp20_dom"/>
</dbReference>
<sequence length="148" mass="17535">MSIVRWNKNDFFPEFNSIWDDFFNKDFFNKGMELGTTIPAVNVSETEKNFELEVAVPGHKKEDFKIDMENDVLTISSETKKEHEETEGDEKKVTRREYSYSSFRRSFQLPQDVDQENIKASYNDGILKIELPKQELNKLENKRQIEIE</sequence>
<feature type="domain" description="SHSP" evidence="4">
    <location>
        <begin position="32"/>
        <end position="148"/>
    </location>
</feature>
<dbReference type="CDD" id="cd06464">
    <property type="entry name" value="ACD_sHsps-like"/>
    <property type="match status" value="1"/>
</dbReference>
<feature type="region of interest" description="Disordered" evidence="3">
    <location>
        <begin position="76"/>
        <end position="97"/>
    </location>
</feature>
<dbReference type="PROSITE" id="PS01031">
    <property type="entry name" value="SHSP"/>
    <property type="match status" value="1"/>
</dbReference>
<dbReference type="Pfam" id="PF00011">
    <property type="entry name" value="HSP20"/>
    <property type="match status" value="1"/>
</dbReference>
<evidence type="ECO:0000256" key="2">
    <source>
        <dbReference type="RuleBase" id="RU003616"/>
    </source>
</evidence>
<dbReference type="InterPro" id="IPR008978">
    <property type="entry name" value="HSP20-like_chaperone"/>
</dbReference>
<reference evidence="5 6" key="1">
    <citation type="submission" date="2018-05" db="EMBL/GenBank/DDBJ databases">
        <title>Genomic Encyclopedia of Type Strains, Phase IV (KMG-IV): sequencing the most valuable type-strain genomes for metagenomic binning, comparative biology and taxonomic classification.</title>
        <authorList>
            <person name="Goeker M."/>
        </authorList>
    </citation>
    <scope>NUCLEOTIDE SEQUENCE [LARGE SCALE GENOMIC DNA]</scope>
    <source>
        <strain evidence="5 6">DSM 28579</strain>
    </source>
</reference>
<dbReference type="RefSeq" id="WP_116497007.1">
    <property type="nucleotide sequence ID" value="NZ_QENZ01000006.1"/>
</dbReference>
<comment type="caution">
    <text evidence="5">The sequence shown here is derived from an EMBL/GenBank/DDBJ whole genome shotgun (WGS) entry which is preliminary data.</text>
</comment>
<dbReference type="InterPro" id="IPR031107">
    <property type="entry name" value="Small_HSP"/>
</dbReference>
<comment type="similarity">
    <text evidence="1 2">Belongs to the small heat shock protein (HSP20) family.</text>
</comment>
<dbReference type="EMBL" id="QENZ01000006">
    <property type="protein sequence ID" value="PVX49383.1"/>
    <property type="molecule type" value="Genomic_DNA"/>
</dbReference>
<dbReference type="SUPFAM" id="SSF49764">
    <property type="entry name" value="HSP20-like chaperones"/>
    <property type="match status" value="1"/>
</dbReference>
<evidence type="ECO:0000256" key="1">
    <source>
        <dbReference type="PROSITE-ProRule" id="PRU00285"/>
    </source>
</evidence>
<feature type="compositionally biased region" description="Basic and acidic residues" evidence="3">
    <location>
        <begin position="78"/>
        <end position="97"/>
    </location>
</feature>
<organism evidence="5 6">
    <name type="scientific">Balneicella halophila</name>
    <dbReference type="NCBI Taxonomy" id="1537566"/>
    <lineage>
        <taxon>Bacteria</taxon>
        <taxon>Pseudomonadati</taxon>
        <taxon>Bacteroidota</taxon>
        <taxon>Bacteroidia</taxon>
        <taxon>Bacteroidales</taxon>
        <taxon>Balneicellaceae</taxon>
        <taxon>Balneicella</taxon>
    </lineage>
</organism>
<proteinExistence type="inferred from homology"/>
<dbReference type="OrthoDB" id="9814487at2"/>
<evidence type="ECO:0000256" key="3">
    <source>
        <dbReference type="SAM" id="MobiDB-lite"/>
    </source>
</evidence>
<dbReference type="AlphaFoldDB" id="A0A7L4UNY8"/>
<dbReference type="PANTHER" id="PTHR11527">
    <property type="entry name" value="HEAT-SHOCK PROTEIN 20 FAMILY MEMBER"/>
    <property type="match status" value="1"/>
</dbReference>
<evidence type="ECO:0000313" key="5">
    <source>
        <dbReference type="EMBL" id="PVX49383.1"/>
    </source>
</evidence>
<evidence type="ECO:0000313" key="6">
    <source>
        <dbReference type="Proteomes" id="UP000251835"/>
    </source>
</evidence>
<keyword evidence="6" id="KW-1185">Reference proteome</keyword>
<evidence type="ECO:0000259" key="4">
    <source>
        <dbReference type="PROSITE" id="PS01031"/>
    </source>
</evidence>
<keyword evidence="5" id="KW-0346">Stress response</keyword>
<gene>
    <name evidence="5" type="ORF">C7377_1799</name>
</gene>
<protein>
    <submittedName>
        <fullName evidence="5">Heat shock protein Hsp20</fullName>
    </submittedName>
</protein>
<dbReference type="Gene3D" id="2.60.40.790">
    <property type="match status" value="1"/>
</dbReference>
<name>A0A7L4UNY8_BALHA</name>
<dbReference type="Proteomes" id="UP000251835">
    <property type="component" value="Unassembled WGS sequence"/>
</dbReference>